<dbReference type="AlphaFoldDB" id="A0A2U1E750"/>
<feature type="transmembrane region" description="Helical" evidence="1">
    <location>
        <begin position="9"/>
        <end position="26"/>
    </location>
</feature>
<keyword evidence="1" id="KW-0472">Membrane</keyword>
<reference evidence="3 4" key="1">
    <citation type="submission" date="2018-04" db="EMBL/GenBank/DDBJ databases">
        <title>Genomic Encyclopedia of Type Strains, Phase IV (KMG-IV): sequencing the most valuable type-strain genomes for metagenomic binning, comparative biology and taxonomic classification.</title>
        <authorList>
            <person name="Goeker M."/>
        </authorList>
    </citation>
    <scope>NUCLEOTIDE SEQUENCE [LARGE SCALE GENOMIC DNA]</scope>
    <source>
        <strain evidence="3 4">DSM 20705</strain>
    </source>
</reference>
<keyword evidence="4" id="KW-1185">Reference proteome</keyword>
<dbReference type="EMBL" id="QEKV01000001">
    <property type="protein sequence ID" value="PVY95757.1"/>
    <property type="molecule type" value="Genomic_DNA"/>
</dbReference>
<dbReference type="Pfam" id="PF00149">
    <property type="entry name" value="Metallophos"/>
    <property type="match status" value="1"/>
</dbReference>
<dbReference type="GO" id="GO:0016787">
    <property type="term" value="F:hydrolase activity"/>
    <property type="evidence" value="ECO:0007669"/>
    <property type="project" value="InterPro"/>
</dbReference>
<sequence>MNFKMRKIYLYKFILFSAFIFTNVFVFKSMKLLVFELVAIVIYGFFYSKKAKRTVIELKSKKIRGKYKAIFFADYHSNPADGINDIIKSESENADFIFLGGDIVDDKAENFKVDELFSMIGEKRAFYVLGNHEVRRKDLSDLIKYFKNNSTYLTRKTSPISISNFDIYGIDDVTVNENDFNYSLLYFKEQLDMKKFNILLVHRPEYFEKYLEAGFDLVLTGHAHAGHARLPFIGAIVAPGQGLFPRYQKGLYTKGEQNMFLTSGSSKKKYLVPRFFNKPEVVIINFMEEL</sequence>
<evidence type="ECO:0000313" key="4">
    <source>
        <dbReference type="Proteomes" id="UP000245793"/>
    </source>
</evidence>
<evidence type="ECO:0000256" key="1">
    <source>
        <dbReference type="SAM" id="Phobius"/>
    </source>
</evidence>
<name>A0A2U1E750_9FIRM</name>
<dbReference type="Gene3D" id="3.60.21.10">
    <property type="match status" value="1"/>
</dbReference>
<dbReference type="InterPro" id="IPR029052">
    <property type="entry name" value="Metallo-depent_PP-like"/>
</dbReference>
<dbReference type="PANTHER" id="PTHR31302">
    <property type="entry name" value="TRANSMEMBRANE PROTEIN WITH METALLOPHOSPHOESTERASE DOMAIN-RELATED"/>
    <property type="match status" value="1"/>
</dbReference>
<comment type="caution">
    <text evidence="3">The sequence shown here is derived from an EMBL/GenBank/DDBJ whole genome shotgun (WGS) entry which is preliminary data.</text>
</comment>
<dbReference type="PANTHER" id="PTHR31302:SF0">
    <property type="entry name" value="TRANSMEMBRANE PROTEIN WITH METALLOPHOSPHOESTERASE DOMAIN"/>
    <property type="match status" value="1"/>
</dbReference>
<dbReference type="SUPFAM" id="SSF56300">
    <property type="entry name" value="Metallo-dependent phosphatases"/>
    <property type="match status" value="1"/>
</dbReference>
<evidence type="ECO:0000313" key="3">
    <source>
        <dbReference type="EMBL" id="PVY95757.1"/>
    </source>
</evidence>
<feature type="domain" description="Calcineurin-like phosphoesterase" evidence="2">
    <location>
        <begin position="70"/>
        <end position="225"/>
    </location>
</feature>
<organism evidence="3 4">
    <name type="scientific">Ezakiella coagulans</name>
    <dbReference type="NCBI Taxonomy" id="46507"/>
    <lineage>
        <taxon>Bacteria</taxon>
        <taxon>Bacillati</taxon>
        <taxon>Bacillota</taxon>
        <taxon>Tissierellia</taxon>
        <taxon>Ezakiella</taxon>
    </lineage>
</organism>
<proteinExistence type="predicted"/>
<accession>A0A2U1E750</accession>
<dbReference type="InterPro" id="IPR051158">
    <property type="entry name" value="Metallophosphoesterase_sf"/>
</dbReference>
<keyword evidence="1" id="KW-0812">Transmembrane</keyword>
<protein>
    <recommendedName>
        <fullName evidence="2">Calcineurin-like phosphoesterase domain-containing protein</fullName>
    </recommendedName>
</protein>
<dbReference type="InterPro" id="IPR004843">
    <property type="entry name" value="Calcineurin-like_PHP"/>
</dbReference>
<evidence type="ECO:0000259" key="2">
    <source>
        <dbReference type="Pfam" id="PF00149"/>
    </source>
</evidence>
<keyword evidence="1" id="KW-1133">Transmembrane helix</keyword>
<dbReference type="Proteomes" id="UP000245793">
    <property type="component" value="Unassembled WGS sequence"/>
</dbReference>
<gene>
    <name evidence="3" type="ORF">C7381_101286</name>
</gene>